<feature type="transmembrane region" description="Helical" evidence="9">
    <location>
        <begin position="30"/>
        <end position="50"/>
    </location>
</feature>
<dbReference type="InterPro" id="IPR013525">
    <property type="entry name" value="ABC2_TM"/>
</dbReference>
<comment type="subcellular location">
    <subcellularLocation>
        <location evidence="1">Cell inner membrane</location>
        <topology evidence="1">Multi-pass membrane protein</topology>
    </subcellularLocation>
    <subcellularLocation>
        <location evidence="9">Cell membrane</location>
        <topology evidence="9">Multi-pass membrane protein</topology>
    </subcellularLocation>
</comment>
<evidence type="ECO:0000259" key="10">
    <source>
        <dbReference type="PROSITE" id="PS51012"/>
    </source>
</evidence>
<feature type="transmembrane region" description="Helical" evidence="9">
    <location>
        <begin position="145"/>
        <end position="167"/>
    </location>
</feature>
<evidence type="ECO:0000256" key="1">
    <source>
        <dbReference type="ARBA" id="ARBA00004429"/>
    </source>
</evidence>
<protein>
    <recommendedName>
        <fullName evidence="9">Transport permease protein</fullName>
    </recommendedName>
</protein>
<reference evidence="11 12" key="1">
    <citation type="submission" date="2018-04" db="EMBL/GenBank/DDBJ databases">
        <authorList>
            <person name="Go L.Y."/>
            <person name="Mitchell J.A."/>
        </authorList>
    </citation>
    <scope>NUCLEOTIDE SEQUENCE [LARGE SCALE GENOMIC DNA]</scope>
    <source>
        <strain evidence="11 12">TPD7010</strain>
    </source>
</reference>
<keyword evidence="5" id="KW-0997">Cell inner membrane</keyword>
<feature type="transmembrane region" description="Helical" evidence="9">
    <location>
        <begin position="249"/>
        <end position="267"/>
    </location>
</feature>
<keyword evidence="4 9" id="KW-1003">Cell membrane</keyword>
<evidence type="ECO:0000256" key="5">
    <source>
        <dbReference type="ARBA" id="ARBA00022519"/>
    </source>
</evidence>
<accession>A0A2T7WXL2</accession>
<feature type="transmembrane region" description="Helical" evidence="9">
    <location>
        <begin position="110"/>
        <end position="139"/>
    </location>
</feature>
<evidence type="ECO:0000256" key="6">
    <source>
        <dbReference type="ARBA" id="ARBA00022692"/>
    </source>
</evidence>
<keyword evidence="8 9" id="KW-0472">Membrane</keyword>
<dbReference type="InterPro" id="IPR047817">
    <property type="entry name" value="ABC2_TM_bact-type"/>
</dbReference>
<evidence type="ECO:0000256" key="8">
    <source>
        <dbReference type="ARBA" id="ARBA00023136"/>
    </source>
</evidence>
<proteinExistence type="inferred from homology"/>
<name>A0A2T7WXL2_MICTE</name>
<evidence type="ECO:0000256" key="3">
    <source>
        <dbReference type="ARBA" id="ARBA00022448"/>
    </source>
</evidence>
<organism evidence="11 12">
    <name type="scientific">Microbacterium testaceum</name>
    <name type="common">Aureobacterium testaceum</name>
    <name type="synonym">Brevibacterium testaceum</name>
    <dbReference type="NCBI Taxonomy" id="2033"/>
    <lineage>
        <taxon>Bacteria</taxon>
        <taxon>Bacillati</taxon>
        <taxon>Actinomycetota</taxon>
        <taxon>Actinomycetes</taxon>
        <taxon>Micrococcales</taxon>
        <taxon>Microbacteriaceae</taxon>
        <taxon>Microbacterium</taxon>
    </lineage>
</organism>
<dbReference type="GO" id="GO:0005886">
    <property type="term" value="C:plasma membrane"/>
    <property type="evidence" value="ECO:0007669"/>
    <property type="project" value="UniProtKB-SubCell"/>
</dbReference>
<feature type="transmembrane region" description="Helical" evidence="9">
    <location>
        <begin position="179"/>
        <end position="196"/>
    </location>
</feature>
<dbReference type="GO" id="GO:0140359">
    <property type="term" value="F:ABC-type transporter activity"/>
    <property type="evidence" value="ECO:0007669"/>
    <property type="project" value="InterPro"/>
</dbReference>
<gene>
    <name evidence="11" type="ORF">DC432_00420</name>
</gene>
<evidence type="ECO:0000313" key="12">
    <source>
        <dbReference type="Proteomes" id="UP000244649"/>
    </source>
</evidence>
<keyword evidence="3 9" id="KW-0813">Transport</keyword>
<feature type="domain" description="ABC transmembrane type-2" evidence="10">
    <location>
        <begin position="31"/>
        <end position="270"/>
    </location>
</feature>
<dbReference type="PROSITE" id="PS51012">
    <property type="entry name" value="ABC_TM2"/>
    <property type="match status" value="1"/>
</dbReference>
<sequence length="278" mass="31118">MGYVRELLSARELLANLALREIRGKYKRTVLGQLWSLANPLALMLIYTAVFSLILRVKPDPGDPSGLDVFALWLLSGLLPWLFFSNAVSVGMGSLVDNASLIQKVYFPRIVLPLSIVLSIAYTWLIETAVLIVILSLFGAVVWPWIPLVLAGMVLLVLFSAGLALMLSVANVYFRDTQYLLGLVMQFWLYLTPIIYPVSYVENLSATTGPLFGTSLTVLDLYRINPMDRFVEIFRTLLYDNTFPEPGDWAAAAAWALVALVVGLWVFRRSERRLAEVL</sequence>
<evidence type="ECO:0000256" key="9">
    <source>
        <dbReference type="RuleBase" id="RU361157"/>
    </source>
</evidence>
<evidence type="ECO:0000256" key="4">
    <source>
        <dbReference type="ARBA" id="ARBA00022475"/>
    </source>
</evidence>
<dbReference type="PANTHER" id="PTHR30413:SF8">
    <property type="entry name" value="TRANSPORT PERMEASE PROTEIN"/>
    <property type="match status" value="1"/>
</dbReference>
<dbReference type="EMBL" id="QDFT01000001">
    <property type="protein sequence ID" value="PVE79754.1"/>
    <property type="molecule type" value="Genomic_DNA"/>
</dbReference>
<dbReference type="PANTHER" id="PTHR30413">
    <property type="entry name" value="INNER MEMBRANE TRANSPORT PERMEASE"/>
    <property type="match status" value="1"/>
</dbReference>
<dbReference type="RefSeq" id="WP_116536202.1">
    <property type="nucleotide sequence ID" value="NZ_JAQDQE010000001.1"/>
</dbReference>
<keyword evidence="6 9" id="KW-0812">Transmembrane</keyword>
<dbReference type="Pfam" id="PF01061">
    <property type="entry name" value="ABC2_membrane"/>
    <property type="match status" value="1"/>
</dbReference>
<evidence type="ECO:0000313" key="11">
    <source>
        <dbReference type="EMBL" id="PVE79754.1"/>
    </source>
</evidence>
<dbReference type="Proteomes" id="UP000244649">
    <property type="component" value="Unassembled WGS sequence"/>
</dbReference>
<feature type="transmembrane region" description="Helical" evidence="9">
    <location>
        <begin position="70"/>
        <end position="89"/>
    </location>
</feature>
<comment type="similarity">
    <text evidence="2 9">Belongs to the ABC-2 integral membrane protein family.</text>
</comment>
<evidence type="ECO:0000256" key="7">
    <source>
        <dbReference type="ARBA" id="ARBA00022989"/>
    </source>
</evidence>
<keyword evidence="7 9" id="KW-1133">Transmembrane helix</keyword>
<comment type="caution">
    <text evidence="11">The sequence shown here is derived from an EMBL/GenBank/DDBJ whole genome shotgun (WGS) entry which is preliminary data.</text>
</comment>
<evidence type="ECO:0000256" key="2">
    <source>
        <dbReference type="ARBA" id="ARBA00007783"/>
    </source>
</evidence>
<dbReference type="AlphaFoldDB" id="A0A2T7WXL2"/>
<dbReference type="GO" id="GO:0015920">
    <property type="term" value="P:lipopolysaccharide transport"/>
    <property type="evidence" value="ECO:0007669"/>
    <property type="project" value="TreeGrafter"/>
</dbReference>